<feature type="domain" description="UBZ4-type" evidence="16">
    <location>
        <begin position="365"/>
        <end position="392"/>
    </location>
</feature>
<dbReference type="InterPro" id="IPR055220">
    <property type="entry name" value="SPRTN_ZBD"/>
</dbReference>
<evidence type="ECO:0000256" key="11">
    <source>
        <dbReference type="ARBA" id="ARBA00023049"/>
    </source>
</evidence>
<dbReference type="Pfam" id="PF10263">
    <property type="entry name" value="SprT-like"/>
    <property type="match status" value="1"/>
</dbReference>
<evidence type="ECO:0000256" key="5">
    <source>
        <dbReference type="ARBA" id="ARBA00022670"/>
    </source>
</evidence>
<keyword evidence="10" id="KW-0862">Zinc</keyword>
<evidence type="ECO:0000256" key="7">
    <source>
        <dbReference type="ARBA" id="ARBA00022763"/>
    </source>
</evidence>
<keyword evidence="9" id="KW-0378">Hydrolase</keyword>
<protein>
    <recommendedName>
        <fullName evidence="14">Protein with SprT-like domain at the N terminus</fullName>
    </recommendedName>
</protein>
<evidence type="ECO:0000256" key="8">
    <source>
        <dbReference type="ARBA" id="ARBA00022771"/>
    </source>
</evidence>
<evidence type="ECO:0000256" key="12">
    <source>
        <dbReference type="ARBA" id="ARBA00023204"/>
    </source>
</evidence>
<dbReference type="Proteomes" id="UP001152562">
    <property type="component" value="Unassembled WGS sequence"/>
</dbReference>
<name>A0A9P0SLX4_PIEBR</name>
<dbReference type="EMBL" id="CALOZG010000001">
    <property type="protein sequence ID" value="CAH3869939.1"/>
    <property type="molecule type" value="Genomic_DNA"/>
</dbReference>
<organism evidence="17 18">
    <name type="scientific">Pieris brassicae</name>
    <name type="common">White butterfly</name>
    <name type="synonym">Large white butterfly</name>
    <dbReference type="NCBI Taxonomy" id="7116"/>
    <lineage>
        <taxon>Eukaryota</taxon>
        <taxon>Metazoa</taxon>
        <taxon>Ecdysozoa</taxon>
        <taxon>Arthropoda</taxon>
        <taxon>Hexapoda</taxon>
        <taxon>Insecta</taxon>
        <taxon>Pterygota</taxon>
        <taxon>Neoptera</taxon>
        <taxon>Endopterygota</taxon>
        <taxon>Lepidoptera</taxon>
        <taxon>Glossata</taxon>
        <taxon>Ditrysia</taxon>
        <taxon>Papilionoidea</taxon>
        <taxon>Pieridae</taxon>
        <taxon>Pierinae</taxon>
        <taxon>Pieris</taxon>
    </lineage>
</organism>
<dbReference type="PROSITE" id="PS51908">
    <property type="entry name" value="ZF_UBZ4"/>
    <property type="match status" value="1"/>
</dbReference>
<dbReference type="SMART" id="SM00734">
    <property type="entry name" value="ZnF_Rad18"/>
    <property type="match status" value="3"/>
</dbReference>
<comment type="similarity">
    <text evidence="3">Belongs to the Spartan family.</text>
</comment>
<keyword evidence="4" id="KW-0158">Chromosome</keyword>
<evidence type="ECO:0000256" key="2">
    <source>
        <dbReference type="ARBA" id="ARBA00004286"/>
    </source>
</evidence>
<sequence length="573" mass="65313">MSVLNLGDPELELIDPTPNIHALFLHFDKTFFWEKLASRAVVRWSKRMYSCAGICSYQRGGLCDIALSEPLLKLRPRKDLIETLLHEMIHGFLFITCKDQDRDGHGPNFKAHMFRINKAAGLNISIYHDFHDEVKLYQTHWWRCDGPCQSRRPHFGIVRRTSNRAPGSHDYWWMDHERKCGGNFIKIKEPEPKKKSKKENKVNNGDITKYITKNNNIINNPIPKPLKDSNLNKPKLSNNNLVVSKKNNIKFNPKITKPVLNDKHPNEISQISSDVVITVRNVWASKILSPSINSSIVIPKNANKRDSTVLNPKLGPEESQPKKIMKIDNYFSKTASNILKDIYGQDFKITQSEKDNKLIPVPINLVNCPICDAKINSDKINNHLDECLNKDVIEIISKNKDNPVICSNKIENRVQHESEIIDLTNIEFESPKNEIHPLTKVSKKNDVQETKDAFEDMEHFDNITLDVEEKILSGSSKLDYKCPCCGKETKSIEEHLDQCLAFFDDPTLIPEEGASTSYVDTSEVDVHDESLILNASGTMSPCPCCMKMVEMADMNSHLDNCLSSSFSHNFDDT</sequence>
<evidence type="ECO:0000313" key="18">
    <source>
        <dbReference type="Proteomes" id="UP001152562"/>
    </source>
</evidence>
<keyword evidence="7 15" id="KW-0227">DNA damage</keyword>
<dbReference type="GO" id="GO:0006281">
    <property type="term" value="P:DNA repair"/>
    <property type="evidence" value="ECO:0007669"/>
    <property type="project" value="UniProtKB-KW"/>
</dbReference>
<evidence type="ECO:0000256" key="1">
    <source>
        <dbReference type="ARBA" id="ARBA00004123"/>
    </source>
</evidence>
<dbReference type="GO" id="GO:0005634">
    <property type="term" value="C:nucleus"/>
    <property type="evidence" value="ECO:0007669"/>
    <property type="project" value="UniProtKB-SubCell"/>
</dbReference>
<dbReference type="SMART" id="SM00731">
    <property type="entry name" value="SprT"/>
    <property type="match status" value="1"/>
</dbReference>
<gene>
    <name evidence="17" type="ORF">PIBRA_LOCUS552</name>
</gene>
<evidence type="ECO:0000256" key="6">
    <source>
        <dbReference type="ARBA" id="ARBA00022723"/>
    </source>
</evidence>
<dbReference type="AlphaFoldDB" id="A0A9P0SLX4"/>
<evidence type="ECO:0000256" key="14">
    <source>
        <dbReference type="ARBA" id="ARBA00030396"/>
    </source>
</evidence>
<keyword evidence="13" id="KW-0539">Nucleus</keyword>
<evidence type="ECO:0000256" key="9">
    <source>
        <dbReference type="ARBA" id="ARBA00022801"/>
    </source>
</evidence>
<dbReference type="GO" id="GO:0006508">
    <property type="term" value="P:proteolysis"/>
    <property type="evidence" value="ECO:0007669"/>
    <property type="project" value="UniProtKB-KW"/>
</dbReference>
<dbReference type="GO" id="GO:0005694">
    <property type="term" value="C:chromosome"/>
    <property type="evidence" value="ECO:0007669"/>
    <property type="project" value="UniProtKB-SubCell"/>
</dbReference>
<reference evidence="17" key="1">
    <citation type="submission" date="2022-05" db="EMBL/GenBank/DDBJ databases">
        <authorList>
            <person name="Okamura Y."/>
        </authorList>
    </citation>
    <scope>NUCLEOTIDE SEQUENCE</scope>
</reference>
<comment type="subcellular location">
    <subcellularLocation>
        <location evidence="2">Chromosome</location>
    </subcellularLocation>
    <subcellularLocation>
        <location evidence="1">Nucleus</location>
    </subcellularLocation>
</comment>
<comment type="caution">
    <text evidence="17">The sequence shown here is derived from an EMBL/GenBank/DDBJ whole genome shotgun (WGS) entry which is preliminary data.</text>
</comment>
<keyword evidence="8 15" id="KW-0863">Zinc-finger</keyword>
<proteinExistence type="inferred from homology"/>
<accession>A0A9P0SLX4</accession>
<keyword evidence="18" id="KW-1185">Reference proteome</keyword>
<evidence type="ECO:0000259" key="16">
    <source>
        <dbReference type="PROSITE" id="PS51908"/>
    </source>
</evidence>
<dbReference type="GO" id="GO:0004222">
    <property type="term" value="F:metalloendopeptidase activity"/>
    <property type="evidence" value="ECO:0007669"/>
    <property type="project" value="InterPro"/>
</dbReference>
<keyword evidence="5" id="KW-0645">Protease</keyword>
<evidence type="ECO:0000256" key="15">
    <source>
        <dbReference type="PROSITE-ProRule" id="PRU01256"/>
    </source>
</evidence>
<evidence type="ECO:0000256" key="3">
    <source>
        <dbReference type="ARBA" id="ARBA00010724"/>
    </source>
</evidence>
<dbReference type="PANTHER" id="PTHR21220:SF0">
    <property type="entry name" value="DNA-DEPENDENT METALLOPROTEASE SPRTN"/>
    <property type="match status" value="1"/>
</dbReference>
<keyword evidence="12 15" id="KW-0234">DNA repair</keyword>
<dbReference type="InterPro" id="IPR006642">
    <property type="entry name" value="Rad18_UBZ4"/>
</dbReference>
<dbReference type="InterPro" id="IPR006640">
    <property type="entry name" value="SprT-like_domain"/>
</dbReference>
<evidence type="ECO:0000256" key="13">
    <source>
        <dbReference type="ARBA" id="ARBA00023242"/>
    </source>
</evidence>
<evidence type="ECO:0000313" key="17">
    <source>
        <dbReference type="EMBL" id="CAH3869939.1"/>
    </source>
</evidence>
<dbReference type="GO" id="GO:0003697">
    <property type="term" value="F:single-stranded DNA binding"/>
    <property type="evidence" value="ECO:0007669"/>
    <property type="project" value="InterPro"/>
</dbReference>
<dbReference type="GO" id="GO:0008270">
    <property type="term" value="F:zinc ion binding"/>
    <property type="evidence" value="ECO:0007669"/>
    <property type="project" value="UniProtKB-KW"/>
</dbReference>
<dbReference type="PANTHER" id="PTHR21220">
    <property type="entry name" value="DNA-DEPENDENT METALLOPROTEASE SPRTN"/>
    <property type="match status" value="1"/>
</dbReference>
<dbReference type="Pfam" id="PF22934">
    <property type="entry name" value="SPRTN_ZBD"/>
    <property type="match status" value="1"/>
</dbReference>
<evidence type="ECO:0000256" key="4">
    <source>
        <dbReference type="ARBA" id="ARBA00022454"/>
    </source>
</evidence>
<evidence type="ECO:0000256" key="10">
    <source>
        <dbReference type="ARBA" id="ARBA00022833"/>
    </source>
</evidence>
<dbReference type="InterPro" id="IPR044245">
    <property type="entry name" value="Spartan"/>
</dbReference>
<keyword evidence="11" id="KW-0482">Metalloprotease</keyword>
<dbReference type="Gene3D" id="3.30.160.60">
    <property type="entry name" value="Classic Zinc Finger"/>
    <property type="match status" value="2"/>
</dbReference>
<dbReference type="GO" id="GO:0031593">
    <property type="term" value="F:polyubiquitin modification-dependent protein binding"/>
    <property type="evidence" value="ECO:0007669"/>
    <property type="project" value="TreeGrafter"/>
</dbReference>
<keyword evidence="6" id="KW-0479">Metal-binding</keyword>